<dbReference type="InterPro" id="IPR005627">
    <property type="entry name" value="CutC-like"/>
</dbReference>
<keyword evidence="2" id="KW-0963">Cytoplasm</keyword>
<comment type="caution">
    <text evidence="2">Once thought to be involved in copper homeostasis, experiments in E.coli have shown this is not the case.</text>
</comment>
<proteinExistence type="inferred from homology"/>
<dbReference type="PANTHER" id="PTHR12598:SF0">
    <property type="entry name" value="COPPER HOMEOSTASIS PROTEIN CUTC HOMOLOG"/>
    <property type="match status" value="1"/>
</dbReference>
<evidence type="ECO:0000313" key="3">
    <source>
        <dbReference type="EMBL" id="MBD2754654.1"/>
    </source>
</evidence>
<dbReference type="Pfam" id="PF03932">
    <property type="entry name" value="CutC"/>
    <property type="match status" value="1"/>
</dbReference>
<dbReference type="SUPFAM" id="SSF110395">
    <property type="entry name" value="CutC-like"/>
    <property type="match status" value="1"/>
</dbReference>
<dbReference type="GO" id="GO:0005737">
    <property type="term" value="C:cytoplasm"/>
    <property type="evidence" value="ECO:0007669"/>
    <property type="project" value="UniProtKB-SubCell"/>
</dbReference>
<accession>A0A927B310</accession>
<dbReference type="RefSeq" id="WP_191040283.1">
    <property type="nucleotide sequence ID" value="NZ_JACXAA010000006.1"/>
</dbReference>
<name>A0A927B310_9BACT</name>
<dbReference type="FunFam" id="3.20.20.380:FF:000001">
    <property type="entry name" value="Copper homeostasis protein CutC"/>
    <property type="match status" value="1"/>
</dbReference>
<dbReference type="EMBL" id="JACXAA010000006">
    <property type="protein sequence ID" value="MBD2754654.1"/>
    <property type="molecule type" value="Genomic_DNA"/>
</dbReference>
<dbReference type="PANTHER" id="PTHR12598">
    <property type="entry name" value="COPPER HOMEOSTASIS PROTEIN CUTC"/>
    <property type="match status" value="1"/>
</dbReference>
<comment type="subcellular location">
    <subcellularLocation>
        <location evidence="2">Cytoplasm</location>
    </subcellularLocation>
</comment>
<dbReference type="Gene3D" id="3.20.20.380">
    <property type="entry name" value="Copper homeostasis (CutC) domain"/>
    <property type="match status" value="1"/>
</dbReference>
<reference evidence="3" key="1">
    <citation type="submission" date="2020-09" db="EMBL/GenBank/DDBJ databases">
        <authorList>
            <person name="Kim M.K."/>
        </authorList>
    </citation>
    <scope>NUCLEOTIDE SEQUENCE</scope>
    <source>
        <strain evidence="3">BT704</strain>
    </source>
</reference>
<protein>
    <recommendedName>
        <fullName evidence="2">PF03932 family protein CutC</fullName>
    </recommendedName>
</protein>
<comment type="caution">
    <text evidence="3">The sequence shown here is derived from an EMBL/GenBank/DDBJ whole genome shotgun (WGS) entry which is preliminary data.</text>
</comment>
<evidence type="ECO:0000256" key="1">
    <source>
        <dbReference type="ARBA" id="ARBA00007768"/>
    </source>
</evidence>
<gene>
    <name evidence="2" type="primary">cutC</name>
    <name evidence="3" type="ORF">IC230_17235</name>
</gene>
<sequence>MLIEVCAFSLESCLTAQQAGAGRIELCGGLADGGTTPSAGLIQQARQHLTIPFYVMIRPRGGDFMYTATELDVMKADILMAKTLGADGIVLGVLQADGTVNEAQTRELIELAKPLPVTFHRAFDMTRDPLEALEAVIRTGAVRILTSGQHQNVEAGLSTLRQLAELAAGRIEIMAGAGVNAQNAKPLIEAGVDALHLSGSVKEDSKMTYRQPSVSMASSLPDEYEYVEANEEKISKVVEQTTAQSLGSPK</sequence>
<evidence type="ECO:0000256" key="2">
    <source>
        <dbReference type="HAMAP-Rule" id="MF_00795"/>
    </source>
</evidence>
<dbReference type="AlphaFoldDB" id="A0A927B310"/>
<dbReference type="HAMAP" id="MF_00795">
    <property type="entry name" value="CutC"/>
    <property type="match status" value="1"/>
</dbReference>
<dbReference type="GO" id="GO:0005507">
    <property type="term" value="F:copper ion binding"/>
    <property type="evidence" value="ECO:0007669"/>
    <property type="project" value="TreeGrafter"/>
</dbReference>
<comment type="similarity">
    <text evidence="1 2">Belongs to the CutC family.</text>
</comment>
<evidence type="ECO:0000313" key="4">
    <source>
        <dbReference type="Proteomes" id="UP000653797"/>
    </source>
</evidence>
<keyword evidence="4" id="KW-1185">Reference proteome</keyword>
<organism evidence="3 4">
    <name type="scientific">Spirosoma validum</name>
    <dbReference type="NCBI Taxonomy" id="2771355"/>
    <lineage>
        <taxon>Bacteria</taxon>
        <taxon>Pseudomonadati</taxon>
        <taxon>Bacteroidota</taxon>
        <taxon>Cytophagia</taxon>
        <taxon>Cytophagales</taxon>
        <taxon>Cytophagaceae</taxon>
        <taxon>Spirosoma</taxon>
    </lineage>
</organism>
<dbReference type="InterPro" id="IPR036822">
    <property type="entry name" value="CutC-like_dom_sf"/>
</dbReference>
<dbReference type="Proteomes" id="UP000653797">
    <property type="component" value="Unassembled WGS sequence"/>
</dbReference>